<gene>
    <name evidence="1" type="ORF">HPG69_016305</name>
</gene>
<organism evidence="1 2">
    <name type="scientific">Diceros bicornis minor</name>
    <name type="common">South-central black rhinoceros</name>
    <dbReference type="NCBI Taxonomy" id="77932"/>
    <lineage>
        <taxon>Eukaryota</taxon>
        <taxon>Metazoa</taxon>
        <taxon>Chordata</taxon>
        <taxon>Craniata</taxon>
        <taxon>Vertebrata</taxon>
        <taxon>Euteleostomi</taxon>
        <taxon>Mammalia</taxon>
        <taxon>Eutheria</taxon>
        <taxon>Laurasiatheria</taxon>
        <taxon>Perissodactyla</taxon>
        <taxon>Rhinocerotidae</taxon>
        <taxon>Diceros</taxon>
    </lineage>
</organism>
<dbReference type="Proteomes" id="UP000551758">
    <property type="component" value="Unassembled WGS sequence"/>
</dbReference>
<reference evidence="1 2" key="1">
    <citation type="journal article" date="2020" name="Mol. Biol. Evol.">
        <title>Interspecific Gene Flow and the Evolution of Specialization in Black and White Rhinoceros.</title>
        <authorList>
            <person name="Moodley Y."/>
            <person name="Westbury M.V."/>
            <person name="Russo I.M."/>
            <person name="Gopalakrishnan S."/>
            <person name="Rakotoarivelo A."/>
            <person name="Olsen R.A."/>
            <person name="Prost S."/>
            <person name="Tunstall T."/>
            <person name="Ryder O.A."/>
            <person name="Dalen L."/>
            <person name="Bruford M.W."/>
        </authorList>
    </citation>
    <scope>NUCLEOTIDE SEQUENCE [LARGE SCALE GENOMIC DNA]</scope>
    <source>
        <strain evidence="1">SBR-YM</strain>
        <tissue evidence="1">Skin</tissue>
    </source>
</reference>
<proteinExistence type="predicted"/>
<keyword evidence="2" id="KW-1185">Reference proteome</keyword>
<sequence length="141" mass="15483">MRSDQRTSRGKRHEVAPLVKFPSAADTCSQLETDTVVGFPPGAAVRGTDDVSMGSRAEWIAALSRNCSASSQGNSKQYQKLCITGSPFSGTRMKQAEKFHDDREKVLDLAKDTKEIAHLSIQGDITFIKLNLVSDERITCH</sequence>
<name>A0A7J7F795_DICBM</name>
<accession>A0A7J7F795</accession>
<comment type="caution">
    <text evidence="1">The sequence shown here is derived from an EMBL/GenBank/DDBJ whole genome shotgun (WGS) entry which is preliminary data.</text>
</comment>
<protein>
    <submittedName>
        <fullName evidence="1">Uncharacterized protein</fullName>
    </submittedName>
</protein>
<evidence type="ECO:0000313" key="1">
    <source>
        <dbReference type="EMBL" id="KAF5923817.1"/>
    </source>
</evidence>
<dbReference type="EMBL" id="JACDTQ010001128">
    <property type="protein sequence ID" value="KAF5923817.1"/>
    <property type="molecule type" value="Genomic_DNA"/>
</dbReference>
<evidence type="ECO:0000313" key="2">
    <source>
        <dbReference type="Proteomes" id="UP000551758"/>
    </source>
</evidence>
<dbReference type="AlphaFoldDB" id="A0A7J7F795"/>